<protein>
    <submittedName>
        <fullName evidence="2">Uncharacterized protein</fullName>
    </submittedName>
</protein>
<organism evidence="2 3">
    <name type="scientific">Marinisporobacter balticus</name>
    <dbReference type="NCBI Taxonomy" id="2018667"/>
    <lineage>
        <taxon>Bacteria</taxon>
        <taxon>Bacillati</taxon>
        <taxon>Bacillota</taxon>
        <taxon>Clostridia</taxon>
        <taxon>Peptostreptococcales</taxon>
        <taxon>Thermotaleaceae</taxon>
        <taxon>Marinisporobacter</taxon>
    </lineage>
</organism>
<keyword evidence="3" id="KW-1185">Reference proteome</keyword>
<dbReference type="Proteomes" id="UP000294919">
    <property type="component" value="Unassembled WGS sequence"/>
</dbReference>
<sequence>MKKDRSTVKVLWIMIIFIFMIGFSLVSYANEKFKIEVEAGVHGYYKCDQMTPIQIKIRNNHEDLNGKMIQKPEEVFVNELELVYGSKDLSRILLMITVVLFVIDIGLRRLNVNFRKLSFIEEKIRDRTSQVIKKVEKHPPIEKVKDKKVQDEIEEMQVPNKKEKTIDTSKLLKAKDKKKTFEESYNFLVSGKMIIANRKFLICCYFL</sequence>
<gene>
    <name evidence="2" type="ORF">EV214_107118</name>
</gene>
<feature type="transmembrane region" description="Helical" evidence="1">
    <location>
        <begin position="89"/>
        <end position="107"/>
    </location>
</feature>
<name>A0A4V2SBV1_9FIRM</name>
<proteinExistence type="predicted"/>
<keyword evidence="1" id="KW-0812">Transmembrane</keyword>
<reference evidence="2 3" key="1">
    <citation type="submission" date="2019-03" db="EMBL/GenBank/DDBJ databases">
        <title>Genomic Encyclopedia of Type Strains, Phase IV (KMG-IV): sequencing the most valuable type-strain genomes for metagenomic binning, comparative biology and taxonomic classification.</title>
        <authorList>
            <person name="Goeker M."/>
        </authorList>
    </citation>
    <scope>NUCLEOTIDE SEQUENCE [LARGE SCALE GENOMIC DNA]</scope>
    <source>
        <strain evidence="2 3">DSM 102940</strain>
    </source>
</reference>
<dbReference type="OrthoDB" id="9781333at2"/>
<dbReference type="AlphaFoldDB" id="A0A4V2SBV1"/>
<evidence type="ECO:0000313" key="2">
    <source>
        <dbReference type="EMBL" id="TCO76960.1"/>
    </source>
</evidence>
<keyword evidence="1" id="KW-1133">Transmembrane helix</keyword>
<feature type="transmembrane region" description="Helical" evidence="1">
    <location>
        <begin position="12"/>
        <end position="29"/>
    </location>
</feature>
<accession>A0A4V2SBV1</accession>
<evidence type="ECO:0000313" key="3">
    <source>
        <dbReference type="Proteomes" id="UP000294919"/>
    </source>
</evidence>
<evidence type="ECO:0000256" key="1">
    <source>
        <dbReference type="SAM" id="Phobius"/>
    </source>
</evidence>
<dbReference type="EMBL" id="SLWV01000007">
    <property type="protein sequence ID" value="TCO76960.1"/>
    <property type="molecule type" value="Genomic_DNA"/>
</dbReference>
<keyword evidence="1" id="KW-0472">Membrane</keyword>
<dbReference type="RefSeq" id="WP_132244297.1">
    <property type="nucleotide sequence ID" value="NZ_SLWV01000007.1"/>
</dbReference>
<comment type="caution">
    <text evidence="2">The sequence shown here is derived from an EMBL/GenBank/DDBJ whole genome shotgun (WGS) entry which is preliminary data.</text>
</comment>